<feature type="compositionally biased region" description="Basic and acidic residues" evidence="1">
    <location>
        <begin position="86"/>
        <end position="95"/>
    </location>
</feature>
<dbReference type="EMBL" id="JAENGY010002044">
    <property type="protein sequence ID" value="KAG6945695.1"/>
    <property type="molecule type" value="Genomic_DNA"/>
</dbReference>
<organism evidence="2 3">
    <name type="scientific">Phytophthora aleatoria</name>
    <dbReference type="NCBI Taxonomy" id="2496075"/>
    <lineage>
        <taxon>Eukaryota</taxon>
        <taxon>Sar</taxon>
        <taxon>Stramenopiles</taxon>
        <taxon>Oomycota</taxon>
        <taxon>Peronosporomycetes</taxon>
        <taxon>Peronosporales</taxon>
        <taxon>Peronosporaceae</taxon>
        <taxon>Phytophthora</taxon>
    </lineage>
</organism>
<dbReference type="InterPro" id="IPR052050">
    <property type="entry name" value="SecEffector_AnkRepeat"/>
</dbReference>
<dbReference type="Proteomes" id="UP000709295">
    <property type="component" value="Unassembled WGS sequence"/>
</dbReference>
<dbReference type="PANTHER" id="PTHR46586">
    <property type="entry name" value="ANKYRIN REPEAT-CONTAINING PROTEIN"/>
    <property type="match status" value="1"/>
</dbReference>
<comment type="caution">
    <text evidence="2">The sequence shown here is derived from an EMBL/GenBank/DDBJ whole genome shotgun (WGS) entry which is preliminary data.</text>
</comment>
<dbReference type="AlphaFoldDB" id="A0A8J5IY94"/>
<reference evidence="2" key="1">
    <citation type="submission" date="2021-01" db="EMBL/GenBank/DDBJ databases">
        <title>Phytophthora aleatoria, a newly-described species from Pinus radiata is distinct from Phytophthora cactorum isolates based on comparative genomics.</title>
        <authorList>
            <person name="Mcdougal R."/>
            <person name="Panda P."/>
            <person name="Williams N."/>
            <person name="Studholme D.J."/>
        </authorList>
    </citation>
    <scope>NUCLEOTIDE SEQUENCE</scope>
    <source>
        <strain evidence="2">NZFS 4037</strain>
    </source>
</reference>
<proteinExistence type="predicted"/>
<evidence type="ECO:0000313" key="2">
    <source>
        <dbReference type="EMBL" id="KAG6945695.1"/>
    </source>
</evidence>
<gene>
    <name evidence="2" type="ORF">JG688_00016435</name>
</gene>
<evidence type="ECO:0000256" key="1">
    <source>
        <dbReference type="SAM" id="MobiDB-lite"/>
    </source>
</evidence>
<evidence type="ECO:0000313" key="3">
    <source>
        <dbReference type="Proteomes" id="UP000709295"/>
    </source>
</evidence>
<feature type="region of interest" description="Disordered" evidence="1">
    <location>
        <begin position="85"/>
        <end position="127"/>
    </location>
</feature>
<feature type="compositionally biased region" description="Polar residues" evidence="1">
    <location>
        <begin position="110"/>
        <end position="120"/>
    </location>
</feature>
<accession>A0A8J5IY94</accession>
<protein>
    <submittedName>
        <fullName evidence="2">Uncharacterized protein</fullName>
    </submittedName>
</protein>
<keyword evidence="3" id="KW-1185">Reference proteome</keyword>
<dbReference type="PANTHER" id="PTHR46586:SF3">
    <property type="entry name" value="ANKYRIN REPEAT-CONTAINING PROTEIN"/>
    <property type="match status" value="1"/>
</dbReference>
<name>A0A8J5IY94_9STRA</name>
<sequence length="127" mass="13966">MVASQQRRALQHAMDSAAAYGHLEVVLWFHGTRNEGCMVDAVEKTALHGHLDVIAWLLMLGGFQVECVDRGKTVGVGDDLVPQESLIDREAKTENNDVDECPPQVESDNENASKPSVPTQKSKRRSP</sequence>